<dbReference type="EMBL" id="CAUEEQ010026096">
    <property type="protein sequence ID" value="CAJ0946859.1"/>
    <property type="molecule type" value="Genomic_DNA"/>
</dbReference>
<evidence type="ECO:0000313" key="3">
    <source>
        <dbReference type="Proteomes" id="UP001176940"/>
    </source>
</evidence>
<comment type="caution">
    <text evidence="2">The sequence shown here is derived from an EMBL/GenBank/DDBJ whole genome shotgun (WGS) entry which is preliminary data.</text>
</comment>
<feature type="region of interest" description="Disordered" evidence="1">
    <location>
        <begin position="1"/>
        <end position="51"/>
    </location>
</feature>
<accession>A0ABN9LT23</accession>
<gene>
    <name evidence="2" type="ORF">RIMI_LOCUS11498843</name>
</gene>
<reference evidence="2" key="1">
    <citation type="submission" date="2023-07" db="EMBL/GenBank/DDBJ databases">
        <authorList>
            <person name="Stuckert A."/>
        </authorList>
    </citation>
    <scope>NUCLEOTIDE SEQUENCE</scope>
</reference>
<evidence type="ECO:0000256" key="1">
    <source>
        <dbReference type="SAM" id="MobiDB-lite"/>
    </source>
</evidence>
<dbReference type="Proteomes" id="UP001176940">
    <property type="component" value="Unassembled WGS sequence"/>
</dbReference>
<feature type="non-terminal residue" evidence="2">
    <location>
        <position position="1"/>
    </location>
</feature>
<sequence length="130" mass="14000">SRSGPSLSGAAGCPPFSKPEEETEEEETEDDLTLSLENPESGDTTPRALPIQHVPQRSVVEDVLCPEVITARRYQPLCHSLGVDVTGQPPRGRVKLPTSILSRKPASAPNTQVPTIMAPKHGYPLNLPDL</sequence>
<feature type="compositionally biased region" description="Acidic residues" evidence="1">
    <location>
        <begin position="21"/>
        <end position="32"/>
    </location>
</feature>
<protein>
    <submittedName>
        <fullName evidence="2">Uncharacterized protein</fullName>
    </submittedName>
</protein>
<organism evidence="2 3">
    <name type="scientific">Ranitomeya imitator</name>
    <name type="common">mimic poison frog</name>
    <dbReference type="NCBI Taxonomy" id="111125"/>
    <lineage>
        <taxon>Eukaryota</taxon>
        <taxon>Metazoa</taxon>
        <taxon>Chordata</taxon>
        <taxon>Craniata</taxon>
        <taxon>Vertebrata</taxon>
        <taxon>Euteleostomi</taxon>
        <taxon>Amphibia</taxon>
        <taxon>Batrachia</taxon>
        <taxon>Anura</taxon>
        <taxon>Neobatrachia</taxon>
        <taxon>Hyloidea</taxon>
        <taxon>Dendrobatidae</taxon>
        <taxon>Dendrobatinae</taxon>
        <taxon>Ranitomeya</taxon>
    </lineage>
</organism>
<evidence type="ECO:0000313" key="2">
    <source>
        <dbReference type="EMBL" id="CAJ0946859.1"/>
    </source>
</evidence>
<feature type="non-terminal residue" evidence="2">
    <location>
        <position position="130"/>
    </location>
</feature>
<proteinExistence type="predicted"/>
<keyword evidence="3" id="KW-1185">Reference proteome</keyword>
<name>A0ABN9LT23_9NEOB</name>